<evidence type="ECO:0000259" key="15">
    <source>
        <dbReference type="Pfam" id="PF02668"/>
    </source>
</evidence>
<evidence type="ECO:0000256" key="1">
    <source>
        <dbReference type="ARBA" id="ARBA00001954"/>
    </source>
</evidence>
<evidence type="ECO:0000256" key="3">
    <source>
        <dbReference type="ARBA" id="ARBA00002906"/>
    </source>
</evidence>
<evidence type="ECO:0000256" key="12">
    <source>
        <dbReference type="ARBA" id="ARBA00030584"/>
    </source>
</evidence>
<dbReference type="EMBL" id="CP090892">
    <property type="protein sequence ID" value="ULU05906.1"/>
    <property type="molecule type" value="Genomic_DNA"/>
</dbReference>
<proteinExistence type="inferred from homology"/>
<dbReference type="PANTHER" id="PTHR10696:SF33">
    <property type="entry name" value="GAMMA-BUTYROBETAINE DIOXYGENASE"/>
    <property type="match status" value="1"/>
</dbReference>
<comment type="catalytic activity">
    <reaction evidence="14">
        <text>4-(trimethylamino)butanoate + 2-oxoglutarate + O2 = carnitine + succinate + CO2</text>
        <dbReference type="Rhea" id="RHEA:24028"/>
        <dbReference type="ChEBI" id="CHEBI:15379"/>
        <dbReference type="ChEBI" id="CHEBI:16244"/>
        <dbReference type="ChEBI" id="CHEBI:16526"/>
        <dbReference type="ChEBI" id="CHEBI:16810"/>
        <dbReference type="ChEBI" id="CHEBI:17126"/>
        <dbReference type="ChEBI" id="CHEBI:30031"/>
        <dbReference type="EC" id="1.14.11.1"/>
    </reaction>
</comment>
<comment type="similarity">
    <text evidence="5">Belongs to the gamma-BBH/TMLD family.</text>
</comment>
<name>A0AAE9DK91_CAEBR</name>
<evidence type="ECO:0000256" key="9">
    <source>
        <dbReference type="ARBA" id="ARBA00022964"/>
    </source>
</evidence>
<dbReference type="OMA" id="VHITWPN"/>
<dbReference type="NCBIfam" id="TIGR02409">
    <property type="entry name" value="carnitine_bodg"/>
    <property type="match status" value="1"/>
</dbReference>
<dbReference type="Proteomes" id="UP000827892">
    <property type="component" value="Chromosome II"/>
</dbReference>
<dbReference type="InterPro" id="IPR050411">
    <property type="entry name" value="AlphaKG_dependent_hydroxylases"/>
</dbReference>
<keyword evidence="9" id="KW-0223">Dioxygenase</keyword>
<dbReference type="InterPro" id="IPR042098">
    <property type="entry name" value="TauD-like_sf"/>
</dbReference>
<keyword evidence="7" id="KW-0479">Metal-binding</keyword>
<evidence type="ECO:0000256" key="11">
    <source>
        <dbReference type="ARBA" id="ARBA00023004"/>
    </source>
</evidence>
<evidence type="ECO:0000256" key="5">
    <source>
        <dbReference type="ARBA" id="ARBA00008654"/>
    </source>
</evidence>
<dbReference type="InterPro" id="IPR003819">
    <property type="entry name" value="TauD/TfdA-like"/>
</dbReference>
<organism evidence="17 18">
    <name type="scientific">Caenorhabditis briggsae</name>
    <dbReference type="NCBI Taxonomy" id="6238"/>
    <lineage>
        <taxon>Eukaryota</taxon>
        <taxon>Metazoa</taxon>
        <taxon>Ecdysozoa</taxon>
        <taxon>Nematoda</taxon>
        <taxon>Chromadorea</taxon>
        <taxon>Rhabditida</taxon>
        <taxon>Rhabditina</taxon>
        <taxon>Rhabditomorpha</taxon>
        <taxon>Rhabditoidea</taxon>
        <taxon>Rhabditidae</taxon>
        <taxon>Peloderinae</taxon>
        <taxon>Caenorhabditis</taxon>
    </lineage>
</organism>
<evidence type="ECO:0000256" key="8">
    <source>
        <dbReference type="ARBA" id="ARBA00022873"/>
    </source>
</evidence>
<feature type="domain" description="Gamma-butyrobetaine hydroxylase-like N-terminal" evidence="16">
    <location>
        <begin position="24"/>
        <end position="58"/>
    </location>
</feature>
<keyword evidence="11" id="KW-0408">Iron</keyword>
<comment type="pathway">
    <text evidence="4">Amine and polyamine biosynthesis; carnitine biosynthesis.</text>
</comment>
<comment type="function">
    <text evidence="3">Catalyzes the formation of L-carnitine from gamma-butyrobetaine.</text>
</comment>
<comment type="cofactor">
    <cofactor evidence="1">
        <name>Fe(2+)</name>
        <dbReference type="ChEBI" id="CHEBI:29033"/>
    </cofactor>
</comment>
<dbReference type="SUPFAM" id="SSF51197">
    <property type="entry name" value="Clavaminate synthase-like"/>
    <property type="match status" value="1"/>
</dbReference>
<dbReference type="InterPro" id="IPR010376">
    <property type="entry name" value="GBBH-like_N"/>
</dbReference>
<dbReference type="GO" id="GO:0005506">
    <property type="term" value="F:iron ion binding"/>
    <property type="evidence" value="ECO:0007669"/>
    <property type="project" value="InterPro"/>
</dbReference>
<evidence type="ECO:0000259" key="16">
    <source>
        <dbReference type="Pfam" id="PF06155"/>
    </source>
</evidence>
<evidence type="ECO:0000256" key="14">
    <source>
        <dbReference type="ARBA" id="ARBA00049149"/>
    </source>
</evidence>
<evidence type="ECO:0000256" key="6">
    <source>
        <dbReference type="ARBA" id="ARBA00012270"/>
    </source>
</evidence>
<dbReference type="EC" id="1.14.11.1" evidence="6"/>
<dbReference type="AlphaFoldDB" id="A0AAE9DK91"/>
<dbReference type="PANTHER" id="PTHR10696">
    <property type="entry name" value="GAMMA-BUTYROBETAINE HYDROXYLASE-RELATED"/>
    <property type="match status" value="1"/>
</dbReference>
<dbReference type="FunFam" id="3.30.2020.30:FF:000007">
    <property type="entry name" value="Probable gamma-butyrobetaine dioxygenase"/>
    <property type="match status" value="1"/>
</dbReference>
<dbReference type="GO" id="GO:0045329">
    <property type="term" value="P:carnitine biosynthetic process"/>
    <property type="evidence" value="ECO:0007669"/>
    <property type="project" value="UniProtKB-KW"/>
</dbReference>
<evidence type="ECO:0000256" key="2">
    <source>
        <dbReference type="ARBA" id="ARBA00001961"/>
    </source>
</evidence>
<dbReference type="Gene3D" id="3.30.2020.30">
    <property type="match status" value="1"/>
</dbReference>
<keyword evidence="8" id="KW-0124">Carnitine biosynthesis</keyword>
<keyword evidence="10" id="KW-0560">Oxidoreductase</keyword>
<dbReference type="Pfam" id="PF02668">
    <property type="entry name" value="TauD"/>
    <property type="match status" value="1"/>
</dbReference>
<dbReference type="Pfam" id="PF06155">
    <property type="entry name" value="GBBH-like_N"/>
    <property type="match status" value="1"/>
</dbReference>
<evidence type="ECO:0000313" key="18">
    <source>
        <dbReference type="Proteomes" id="UP000827892"/>
    </source>
</evidence>
<evidence type="ECO:0000256" key="7">
    <source>
        <dbReference type="ARBA" id="ARBA00022723"/>
    </source>
</evidence>
<evidence type="ECO:0000256" key="13">
    <source>
        <dbReference type="ARBA" id="ARBA00033412"/>
    </source>
</evidence>
<evidence type="ECO:0000256" key="4">
    <source>
        <dbReference type="ARBA" id="ARBA00005022"/>
    </source>
</evidence>
<dbReference type="InterPro" id="IPR038492">
    <property type="entry name" value="GBBH-like_N_sf"/>
</dbReference>
<gene>
    <name evidence="17" type="ORF">L3Y34_018077</name>
</gene>
<evidence type="ECO:0000256" key="10">
    <source>
        <dbReference type="ARBA" id="ARBA00023002"/>
    </source>
</evidence>
<accession>A0AAE9DK91</accession>
<comment type="cofactor">
    <cofactor evidence="2">
        <name>L-ascorbate</name>
        <dbReference type="ChEBI" id="CHEBI:38290"/>
    </cofactor>
</comment>
<protein>
    <recommendedName>
        <fullName evidence="6">gamma-butyrobetaine dioxygenase</fullName>
        <ecNumber evidence="6">1.14.11.1</ecNumber>
    </recommendedName>
    <alternativeName>
        <fullName evidence="12">Gamma-butyrobetaine hydroxylase</fullName>
    </alternativeName>
    <alternativeName>
        <fullName evidence="13">Gamma-butyrobetaine,2-oxoglutarate dioxygenase</fullName>
    </alternativeName>
</protein>
<dbReference type="CDD" id="cd00250">
    <property type="entry name" value="CAS_like"/>
    <property type="match status" value="1"/>
</dbReference>
<reference evidence="17 18" key="1">
    <citation type="submission" date="2022-05" db="EMBL/GenBank/DDBJ databases">
        <title>Chromosome-level reference genomes for two strains of Caenorhabditis briggsae: an improved platform for comparative genomics.</title>
        <authorList>
            <person name="Stevens L."/>
            <person name="Andersen E.C."/>
        </authorList>
    </citation>
    <scope>NUCLEOTIDE SEQUENCE [LARGE SCALE GENOMIC DNA]</scope>
    <source>
        <strain evidence="17">QX1410_ONT</strain>
        <tissue evidence="17">Whole-organism</tissue>
    </source>
</reference>
<evidence type="ECO:0000313" key="17">
    <source>
        <dbReference type="EMBL" id="ULU05906.1"/>
    </source>
</evidence>
<dbReference type="InterPro" id="IPR012775">
    <property type="entry name" value="GBBH-like"/>
</dbReference>
<dbReference type="GO" id="GO:0008336">
    <property type="term" value="F:gamma-butyrobetaine dioxygenase activity"/>
    <property type="evidence" value="ECO:0007669"/>
    <property type="project" value="UniProtKB-EC"/>
</dbReference>
<sequence length="421" mass="48404">MLSAHLIRNLRNASKLASVAGPNADRIVNVKWSDGKTGEFPLIWLRDTSPDAATYTISPAMTARNLTMLEFDVEQKARKLWIDGDGDSLKIEWDSGVLSTFPSEWLQMRNPSDQEARKRRRKVYLFPEETWGKEEIEKKLKRFSHEEFMKNDRVVHDFLEAVCIDGIAVLKGAPQGARGAIEAIGDRIGMIKRTHFGIVFEVSTKADASNMAYASNGGLPFHTDFPSLSHPPQLQMLHMLQSAEEGGNSLFVDGFHVAEQLRVENPEVFRILTTHSMEYIEEGYDIHEINGKEFRFDYDMCARHKVIRLNDEGKVNKIQFGNAMRSWFYDCEPNQVQNVYRAMKTFTDHCYQPRNVLKFRLEDGDTVLWANQRLLHTRDGFKNAPGKSRTLTGCYFDWDIVKSRVRHLRDKLELEQNQPSA</sequence>
<feature type="domain" description="TauD/TfdA-like" evidence="15">
    <location>
        <begin position="142"/>
        <end position="395"/>
    </location>
</feature>
<dbReference type="Gene3D" id="3.60.130.10">
    <property type="entry name" value="Clavaminate synthase-like"/>
    <property type="match status" value="1"/>
</dbReference>
<dbReference type="FunFam" id="3.60.130.10:FF:000025">
    <property type="entry name" value="Probable gamma-butyrobetaine dioxygenase"/>
    <property type="match status" value="1"/>
</dbReference>